<dbReference type="GO" id="GO:0003676">
    <property type="term" value="F:nucleic acid binding"/>
    <property type="evidence" value="ECO:0007669"/>
    <property type="project" value="InterPro"/>
</dbReference>
<comment type="similarity">
    <text evidence="2">Belongs to the TFP11/STIP family.</text>
</comment>
<dbReference type="InterPro" id="IPR045211">
    <property type="entry name" value="TFP11/STIP/Ntr1"/>
</dbReference>
<comment type="caution">
    <text evidence="9">The sequence shown here is derived from an EMBL/GenBank/DDBJ whole genome shotgun (WGS) entry which is preliminary data.</text>
</comment>
<name>A0A9N9HEL2_9GLOM</name>
<evidence type="ECO:0000256" key="3">
    <source>
        <dbReference type="ARBA" id="ARBA00022664"/>
    </source>
</evidence>
<dbReference type="InterPro" id="IPR022783">
    <property type="entry name" value="GCFC_dom"/>
</dbReference>
<evidence type="ECO:0000256" key="5">
    <source>
        <dbReference type="ARBA" id="ARBA00023187"/>
    </source>
</evidence>
<feature type="region of interest" description="Disordered" evidence="7">
    <location>
        <begin position="62"/>
        <end position="81"/>
    </location>
</feature>
<keyword evidence="3" id="KW-0507">mRNA processing</keyword>
<gene>
    <name evidence="9" type="ORF">FCALED_LOCUS12579</name>
</gene>
<dbReference type="OrthoDB" id="4822at2759"/>
<evidence type="ECO:0000256" key="4">
    <source>
        <dbReference type="ARBA" id="ARBA00022728"/>
    </source>
</evidence>
<feature type="compositionally biased region" description="Polar residues" evidence="7">
    <location>
        <begin position="210"/>
        <end position="224"/>
    </location>
</feature>
<evidence type="ECO:0000313" key="9">
    <source>
        <dbReference type="EMBL" id="CAG8682577.1"/>
    </source>
</evidence>
<feature type="domain" description="G-patch" evidence="8">
    <location>
        <begin position="237"/>
        <end position="283"/>
    </location>
</feature>
<dbReference type="Proteomes" id="UP000789570">
    <property type="component" value="Unassembled WGS sequence"/>
</dbReference>
<dbReference type="InterPro" id="IPR022159">
    <property type="entry name" value="STIP/TFIP11_N"/>
</dbReference>
<evidence type="ECO:0000313" key="10">
    <source>
        <dbReference type="Proteomes" id="UP000789570"/>
    </source>
</evidence>
<dbReference type="AlphaFoldDB" id="A0A9N9HEL2"/>
<dbReference type="PANTHER" id="PTHR23329:SF1">
    <property type="entry name" value="TUFTELIN-INTERACTING PROTEIN 11"/>
    <property type="match status" value="1"/>
</dbReference>
<dbReference type="Pfam" id="PF07842">
    <property type="entry name" value="GCFC"/>
    <property type="match status" value="1"/>
</dbReference>
<dbReference type="Pfam" id="PF01585">
    <property type="entry name" value="G-patch"/>
    <property type="match status" value="1"/>
</dbReference>
<feature type="region of interest" description="Disordered" evidence="7">
    <location>
        <begin position="1"/>
        <end position="27"/>
    </location>
</feature>
<dbReference type="PANTHER" id="PTHR23329">
    <property type="entry name" value="TUFTELIN-INTERACTING PROTEIN 11-RELATED"/>
    <property type="match status" value="1"/>
</dbReference>
<evidence type="ECO:0000256" key="1">
    <source>
        <dbReference type="ARBA" id="ARBA00004123"/>
    </source>
</evidence>
<keyword evidence="6" id="KW-0539">Nucleus</keyword>
<accession>A0A9N9HEL2</accession>
<keyword evidence="5" id="KW-0508">mRNA splicing</keyword>
<dbReference type="GO" id="GO:0071008">
    <property type="term" value="C:U2-type post-mRNA release spliceosomal complex"/>
    <property type="evidence" value="ECO:0007669"/>
    <property type="project" value="TreeGrafter"/>
</dbReference>
<dbReference type="Pfam" id="PF12457">
    <property type="entry name" value="TIP_N"/>
    <property type="match status" value="1"/>
</dbReference>
<feature type="region of interest" description="Disordered" evidence="7">
    <location>
        <begin position="202"/>
        <end position="232"/>
    </location>
</feature>
<evidence type="ECO:0000256" key="2">
    <source>
        <dbReference type="ARBA" id="ARBA00010900"/>
    </source>
</evidence>
<keyword evidence="4" id="KW-0747">Spliceosome</keyword>
<evidence type="ECO:0000256" key="6">
    <source>
        <dbReference type="ARBA" id="ARBA00023242"/>
    </source>
</evidence>
<keyword evidence="10" id="KW-1185">Reference proteome</keyword>
<evidence type="ECO:0000256" key="7">
    <source>
        <dbReference type="SAM" id="MobiDB-lite"/>
    </source>
</evidence>
<organism evidence="9 10">
    <name type="scientific">Funneliformis caledonium</name>
    <dbReference type="NCBI Taxonomy" id="1117310"/>
    <lineage>
        <taxon>Eukaryota</taxon>
        <taxon>Fungi</taxon>
        <taxon>Fungi incertae sedis</taxon>
        <taxon>Mucoromycota</taxon>
        <taxon>Glomeromycotina</taxon>
        <taxon>Glomeromycetes</taxon>
        <taxon>Glomerales</taxon>
        <taxon>Glomeraceae</taxon>
        <taxon>Funneliformis</taxon>
    </lineage>
</organism>
<reference evidence="9" key="1">
    <citation type="submission" date="2021-06" db="EMBL/GenBank/DDBJ databases">
        <authorList>
            <person name="Kallberg Y."/>
            <person name="Tangrot J."/>
            <person name="Rosling A."/>
        </authorList>
    </citation>
    <scope>NUCLEOTIDE SEQUENCE</scope>
    <source>
        <strain evidence="9">UK204</strain>
    </source>
</reference>
<comment type="subcellular location">
    <subcellularLocation>
        <location evidence="1">Nucleus</location>
    </subcellularLocation>
</comment>
<dbReference type="SMART" id="SM00443">
    <property type="entry name" value="G_patch"/>
    <property type="match status" value="1"/>
</dbReference>
<dbReference type="PROSITE" id="PS50174">
    <property type="entry name" value="G_PATCH"/>
    <property type="match status" value="1"/>
</dbReference>
<dbReference type="InterPro" id="IPR000467">
    <property type="entry name" value="G_patch_dom"/>
</dbReference>
<evidence type="ECO:0000259" key="8">
    <source>
        <dbReference type="PROSITE" id="PS50174"/>
    </source>
</evidence>
<proteinExistence type="inferred from homology"/>
<protein>
    <submittedName>
        <fullName evidence="9">2414_t:CDS:1</fullName>
    </submittedName>
</protein>
<sequence>MPRRRKDKEIDDGLDSSSESEKELSEISDTLLLEERELFENPSRRHKRRKFTKEDAYLGIWAEPDEADRSNRPNRKKRDVQFVASTSRSVIEDVEAIDYADTDHSSGEEVEAKKNNAKNITKISDDSIADNSNTVEEENFEGHVGLGLNSSRMNIDEEEPKGGLGAGIGYNTTQKEMLSYASGSASILESTTLDEMLNIQFSSTKRKGSQPKSQSGIKSNSSKNPVDKNFGSFEKHTKGIGLKLMMKYGYKIGEGLGSDKSGIVNPIETQLRPARMGLAFQGFKEKTKQAKEVEKRQVLSLVEDEEEISIKPVKKEKSNAWKKSARAKKPKIAYKTADEIINEIGFSPSVQPIKIIDMTGPQIRELSSASQISSLAIPDTSTRLPELRHNLRLIVDISKADLEHFTRERRIQTERTKVLKKDKIIATEQTDDEKRKISRLGEIISIIKECSMRLTLSLSNGSFSLKDFYDPFEKIQSEYVNEFTTYNLDAAIIAIITPVIKQNMIDWNPLKSPDFCLLDFQRWKDLFRTSPPITNAPPLDDDRFNYSSSNQRPSEITMTPYESMMYNVWLPKIRSEINNNWNARDCDAPITLLECWKPPLLPMFIYDNIIDQLIMPKLTREVDAWNPNTDTQMIHQWLHPWLPILGDRMESLYLTIRQKFRSSLQRWDPIDTSAFDIIEPWKNVFKPEDMQSLLVKAILPKLTVTMKTKLQINPKKQELEVFNSIMTWRDLFTPRAFNQLFEDTFFPKWLNVLYIWLTHNPNYGEIRQWYLFWKLLFPKEMFDSPIIEEQFMRALYMIEESISLGSEAPIRLTHPSQQNTIPEPEQFRFPSEKIDTDIGDITFFEIVEEFAQEKNFLFLPTNKIHDSGKSLFRMGGTSEGIGGLLMYLSDDVMFVKEGQNWTPMGFGEVFDKLESSNRRRF</sequence>
<dbReference type="EMBL" id="CAJVPQ010006260">
    <property type="protein sequence ID" value="CAG8682577.1"/>
    <property type="molecule type" value="Genomic_DNA"/>
</dbReference>
<dbReference type="GO" id="GO:0000390">
    <property type="term" value="P:spliceosomal complex disassembly"/>
    <property type="evidence" value="ECO:0007669"/>
    <property type="project" value="InterPro"/>
</dbReference>